<sequence>MAEGWFAGPAPPAEPAVAAEPAPEIRPAPMDAPAVAPHLRAGRAGRAGRAEPAVAAEPAPEIRPAPTAAPAVAPHLRAARNAPVPAEPAPDVRPAPTDAPAPAEPAPPPPIEHDPTTLRHLQNNEIPAVLACLVAGFGGGRMGSGVEMRIEVNVIMDMIMGRFGPTWRAGEGK</sequence>
<reference evidence="2 3" key="1">
    <citation type="submission" date="2017-03" db="EMBL/GenBank/DDBJ databases">
        <title>Genomes of endolithic fungi from Antarctica.</title>
        <authorList>
            <person name="Coleine C."/>
            <person name="Masonjones S."/>
            <person name="Stajich J.E."/>
        </authorList>
    </citation>
    <scope>NUCLEOTIDE SEQUENCE [LARGE SCALE GENOMIC DNA]</scope>
    <source>
        <strain evidence="2 3">CCFEE 6315</strain>
    </source>
</reference>
<evidence type="ECO:0000256" key="1">
    <source>
        <dbReference type="SAM" id="MobiDB-lite"/>
    </source>
</evidence>
<accession>A0A4U0TLC3</accession>
<feature type="region of interest" description="Disordered" evidence="1">
    <location>
        <begin position="1"/>
        <end position="112"/>
    </location>
</feature>
<dbReference type="EMBL" id="NAJL01000074">
    <property type="protein sequence ID" value="TKA22445.1"/>
    <property type="molecule type" value="Genomic_DNA"/>
</dbReference>
<feature type="compositionally biased region" description="Low complexity" evidence="1">
    <location>
        <begin position="50"/>
        <end position="80"/>
    </location>
</feature>
<gene>
    <name evidence="2" type="ORF">B0A50_07988</name>
</gene>
<proteinExistence type="predicted"/>
<dbReference type="Proteomes" id="UP000308549">
    <property type="component" value="Unassembled WGS sequence"/>
</dbReference>
<name>A0A4U0TLC3_9PEZI</name>
<organism evidence="2 3">
    <name type="scientific">Salinomyces thailandicus</name>
    <dbReference type="NCBI Taxonomy" id="706561"/>
    <lineage>
        <taxon>Eukaryota</taxon>
        <taxon>Fungi</taxon>
        <taxon>Dikarya</taxon>
        <taxon>Ascomycota</taxon>
        <taxon>Pezizomycotina</taxon>
        <taxon>Dothideomycetes</taxon>
        <taxon>Dothideomycetidae</taxon>
        <taxon>Mycosphaerellales</taxon>
        <taxon>Teratosphaeriaceae</taxon>
        <taxon>Salinomyces</taxon>
    </lineage>
</organism>
<protein>
    <submittedName>
        <fullName evidence="2">Uncharacterized protein</fullName>
    </submittedName>
</protein>
<feature type="compositionally biased region" description="Pro residues" evidence="1">
    <location>
        <begin position="85"/>
        <end position="110"/>
    </location>
</feature>
<dbReference type="AlphaFoldDB" id="A0A4U0TLC3"/>
<comment type="caution">
    <text evidence="2">The sequence shown here is derived from an EMBL/GenBank/DDBJ whole genome shotgun (WGS) entry which is preliminary data.</text>
</comment>
<evidence type="ECO:0000313" key="2">
    <source>
        <dbReference type="EMBL" id="TKA22445.1"/>
    </source>
</evidence>
<feature type="compositionally biased region" description="Low complexity" evidence="1">
    <location>
        <begin position="15"/>
        <end position="29"/>
    </location>
</feature>
<keyword evidence="3" id="KW-1185">Reference proteome</keyword>
<evidence type="ECO:0000313" key="3">
    <source>
        <dbReference type="Proteomes" id="UP000308549"/>
    </source>
</evidence>